<accession>A0A9C6XUT3</accession>
<feature type="compositionally biased region" description="Low complexity" evidence="1">
    <location>
        <begin position="108"/>
        <end position="134"/>
    </location>
</feature>
<keyword evidence="2" id="KW-1185">Reference proteome</keyword>
<feature type="compositionally biased region" description="Pro residues" evidence="1">
    <location>
        <begin position="15"/>
        <end position="32"/>
    </location>
</feature>
<proteinExistence type="predicted"/>
<name>A0A9C6XUT3_FRAOC</name>
<feature type="region of interest" description="Disordered" evidence="1">
    <location>
        <begin position="268"/>
        <end position="292"/>
    </location>
</feature>
<feature type="region of interest" description="Disordered" evidence="1">
    <location>
        <begin position="329"/>
        <end position="356"/>
    </location>
</feature>
<evidence type="ECO:0000313" key="2">
    <source>
        <dbReference type="Proteomes" id="UP000504606"/>
    </source>
</evidence>
<feature type="compositionally biased region" description="Pro residues" evidence="1">
    <location>
        <begin position="186"/>
        <end position="210"/>
    </location>
</feature>
<dbReference type="OrthoDB" id="10610840at2759"/>
<feature type="region of interest" description="Disordered" evidence="1">
    <location>
        <begin position="1"/>
        <end position="221"/>
    </location>
</feature>
<sequence>MSQHVGGEKIQEASSPPPASRPTSASPPPPPVAEEVPNITFTFFEAKEANKTNGEVEVADEATPDEEWEDEPQKEREVTETVVASPQRISVAMTSDGDDEFVDARGTSSDSDSPSPSRASRPVSAARPASAPSAQDEEPEYVCVERRSATSPDRGETPSATVNPIYRSPSYSHAVEEGLYSCPRPQGAPPPPPQGSPPAPPSSAPPPVPEPDWTSTDSGSNVMTSEYSTYYVLPTGEPTSLDGAAGANGAAPSRDYEELEYCSLRASQRARRPKSMAAGVPGEPAAPRPRVQRVRSRLGRAWRSVRGWWEDERARLGDTLMRHVHAQAVGAFDRPQSPGGTAKASAAQSCDHLDGD</sequence>
<evidence type="ECO:0000256" key="1">
    <source>
        <dbReference type="SAM" id="MobiDB-lite"/>
    </source>
</evidence>
<feature type="compositionally biased region" description="Basic and acidic residues" evidence="1">
    <location>
        <begin position="143"/>
        <end position="156"/>
    </location>
</feature>
<reference evidence="3" key="1">
    <citation type="submission" date="2025-08" db="UniProtKB">
        <authorList>
            <consortium name="RefSeq"/>
        </authorList>
    </citation>
    <scope>IDENTIFICATION</scope>
    <source>
        <tissue evidence="3">Whole organism</tissue>
    </source>
</reference>
<gene>
    <name evidence="3" type="primary">LOC127751738</name>
</gene>
<organism evidence="2 3">
    <name type="scientific">Frankliniella occidentalis</name>
    <name type="common">Western flower thrips</name>
    <name type="synonym">Euthrips occidentalis</name>
    <dbReference type="NCBI Taxonomy" id="133901"/>
    <lineage>
        <taxon>Eukaryota</taxon>
        <taxon>Metazoa</taxon>
        <taxon>Ecdysozoa</taxon>
        <taxon>Arthropoda</taxon>
        <taxon>Hexapoda</taxon>
        <taxon>Insecta</taxon>
        <taxon>Pterygota</taxon>
        <taxon>Neoptera</taxon>
        <taxon>Paraneoptera</taxon>
        <taxon>Thysanoptera</taxon>
        <taxon>Terebrantia</taxon>
        <taxon>Thripoidea</taxon>
        <taxon>Thripidae</taxon>
        <taxon>Frankliniella</taxon>
    </lineage>
</organism>
<feature type="non-terminal residue" evidence="3">
    <location>
        <position position="356"/>
    </location>
</feature>
<evidence type="ECO:0000313" key="3">
    <source>
        <dbReference type="RefSeq" id="XP_052131700.1"/>
    </source>
</evidence>
<feature type="region of interest" description="Disordered" evidence="1">
    <location>
        <begin position="233"/>
        <end position="256"/>
    </location>
</feature>
<dbReference type="KEGG" id="foc:127751738"/>
<dbReference type="GeneID" id="127751738"/>
<feature type="compositionally biased region" description="Basic and acidic residues" evidence="1">
    <location>
        <begin position="1"/>
        <end position="11"/>
    </location>
</feature>
<protein>
    <submittedName>
        <fullName evidence="3">Proline-rich protein 12-like</fullName>
    </submittedName>
</protein>
<dbReference type="RefSeq" id="XP_052131700.1">
    <property type="nucleotide sequence ID" value="XM_052275740.1"/>
</dbReference>
<dbReference type="AlphaFoldDB" id="A0A9C6XUT3"/>
<feature type="compositionally biased region" description="Acidic residues" evidence="1">
    <location>
        <begin position="57"/>
        <end position="70"/>
    </location>
</feature>
<dbReference type="Proteomes" id="UP000504606">
    <property type="component" value="Unplaced"/>
</dbReference>